<dbReference type="InterPro" id="IPR027417">
    <property type="entry name" value="P-loop_NTPase"/>
</dbReference>
<evidence type="ECO:0000313" key="7">
    <source>
        <dbReference type="RefSeq" id="XP_032800839.1"/>
    </source>
</evidence>
<gene>
    <name evidence="7" type="primary">LOC116937832</name>
</gene>
<dbReference type="SUPFAM" id="SSF52540">
    <property type="entry name" value="P-loop containing nucleoside triphosphate hydrolases"/>
    <property type="match status" value="1"/>
</dbReference>
<dbReference type="Gene3D" id="1.20.1000.10">
    <property type="entry name" value="Guanylate-binding protein, C-terminal domain"/>
    <property type="match status" value="1"/>
</dbReference>
<dbReference type="KEGG" id="pmrn:116937832"/>
<dbReference type="Pfam" id="PF02263">
    <property type="entry name" value="GBP"/>
    <property type="match status" value="1"/>
</dbReference>
<dbReference type="Gene3D" id="3.40.50.300">
    <property type="entry name" value="P-loop containing nucleotide triphosphate hydrolases"/>
    <property type="match status" value="1"/>
</dbReference>
<keyword evidence="1" id="KW-0547">Nucleotide-binding</keyword>
<proteinExistence type="inferred from homology"/>
<dbReference type="GO" id="GO:0003924">
    <property type="term" value="F:GTPase activity"/>
    <property type="evidence" value="ECO:0007669"/>
    <property type="project" value="InterPro"/>
</dbReference>
<dbReference type="AlphaFoldDB" id="A0AAJ7WK83"/>
<keyword evidence="6" id="KW-1185">Reference proteome</keyword>
<accession>A0AAJ7WK83</accession>
<dbReference type="SUPFAM" id="SSF48340">
    <property type="entry name" value="Interferon-induced guanylate-binding protein 1 (GBP1), C-terminal domain"/>
    <property type="match status" value="1"/>
</dbReference>
<protein>
    <submittedName>
        <fullName evidence="7">Guanylate-binding protein 1-like</fullName>
    </submittedName>
</protein>
<dbReference type="CDD" id="cd01851">
    <property type="entry name" value="GBP"/>
    <property type="match status" value="1"/>
</dbReference>
<sequence>MAVDEYAKGPLVLLESDEEMKFRVNRETAAVLSAIDKPLVVVAIAGRYRTGKSYLLNRLAGGGDSGFALGHSVRAHTRGIWVWPLPHPRDDSKCLLLLDTEGLGDINKGSCDHDTWLFVMSILLSSTLVLNAMRTLDKDSFELLHFVSNMAEHVNMKIHGSPSAGDDQEEVNYKTIFPVFVVCIRDSLSTSEDTESSCSADEFMEECLQNGKKSSEFKETCEMLCKYFTERKCFMFPMPAQMLKFTKLKDLPDDKLNPEFVETLKDFENYVLGEGRVKHINKAVLRGPQFVQIVEQYVTAQHSGAVPSIEDALGNAVKSSNEKAMGDALEIYTKGMESLDMELPMDLFELEHHHKGCMEMAVKHFHEKSVLDREFTHQKICMAKLVMERDSWIKKNGDVSLTKCDGCLHELFKPLKERVDKGEFKHPGGAKELKMEMEVIKRKYKETPGLGDQVDIALEVFLETFEEWLKNHREVVEEGAEGALQIYDKHGHEVVLKKQLHDGAKAQAVEDLAKVNEEAFSLKMKVDEKETGMDMAAELSSQQSALQIFLKKFAIGRIRLS</sequence>
<evidence type="ECO:0000259" key="5">
    <source>
        <dbReference type="PROSITE" id="PS51715"/>
    </source>
</evidence>
<organism evidence="6 7">
    <name type="scientific">Petromyzon marinus</name>
    <name type="common">Sea lamprey</name>
    <dbReference type="NCBI Taxonomy" id="7757"/>
    <lineage>
        <taxon>Eukaryota</taxon>
        <taxon>Metazoa</taxon>
        <taxon>Chordata</taxon>
        <taxon>Craniata</taxon>
        <taxon>Vertebrata</taxon>
        <taxon>Cyclostomata</taxon>
        <taxon>Hyperoartia</taxon>
        <taxon>Petromyzontiformes</taxon>
        <taxon>Petromyzontidae</taxon>
        <taxon>Petromyzon</taxon>
    </lineage>
</organism>
<dbReference type="RefSeq" id="XP_032800839.1">
    <property type="nucleotide sequence ID" value="XM_032944948.1"/>
</dbReference>
<dbReference type="InterPro" id="IPR036543">
    <property type="entry name" value="Guanylate-bd_C_sf"/>
</dbReference>
<evidence type="ECO:0000313" key="6">
    <source>
        <dbReference type="Proteomes" id="UP001318040"/>
    </source>
</evidence>
<evidence type="ECO:0000256" key="4">
    <source>
        <dbReference type="PROSITE-ProRule" id="PRU01052"/>
    </source>
</evidence>
<dbReference type="PROSITE" id="PS51715">
    <property type="entry name" value="G_GB1_RHD3"/>
    <property type="match status" value="1"/>
</dbReference>
<evidence type="ECO:0000256" key="1">
    <source>
        <dbReference type="ARBA" id="ARBA00022741"/>
    </source>
</evidence>
<dbReference type="InterPro" id="IPR030386">
    <property type="entry name" value="G_GB1_RHD3_dom"/>
</dbReference>
<keyword evidence="3" id="KW-0342">GTP-binding</keyword>
<keyword evidence="2" id="KW-0378">Hydrolase</keyword>
<dbReference type="Pfam" id="PF02841">
    <property type="entry name" value="GBP_C"/>
    <property type="match status" value="1"/>
</dbReference>
<comment type="similarity">
    <text evidence="4">Belongs to the TRAFAC class dynamin-like GTPase superfamily. GB1/RHD3 GTPase family.</text>
</comment>
<dbReference type="GO" id="GO:0005525">
    <property type="term" value="F:GTP binding"/>
    <property type="evidence" value="ECO:0007669"/>
    <property type="project" value="UniProtKB-KW"/>
</dbReference>
<reference evidence="7" key="1">
    <citation type="submission" date="2025-08" db="UniProtKB">
        <authorList>
            <consortium name="RefSeq"/>
        </authorList>
    </citation>
    <scope>IDENTIFICATION</scope>
    <source>
        <tissue evidence="7">Sperm</tissue>
    </source>
</reference>
<evidence type="ECO:0000256" key="2">
    <source>
        <dbReference type="ARBA" id="ARBA00022801"/>
    </source>
</evidence>
<evidence type="ECO:0000256" key="3">
    <source>
        <dbReference type="ARBA" id="ARBA00023134"/>
    </source>
</evidence>
<name>A0AAJ7WK83_PETMA</name>
<dbReference type="InterPro" id="IPR015894">
    <property type="entry name" value="Guanylate-bd_N"/>
</dbReference>
<dbReference type="Proteomes" id="UP001318040">
    <property type="component" value="Unplaced"/>
</dbReference>
<feature type="domain" description="GB1/RHD3-type G" evidence="5">
    <location>
        <begin position="36"/>
        <end position="276"/>
    </location>
</feature>
<dbReference type="InterPro" id="IPR003191">
    <property type="entry name" value="Guanylate-bd/ATL_C"/>
</dbReference>
<dbReference type="PANTHER" id="PTHR10751">
    <property type="entry name" value="GUANYLATE BINDING PROTEIN"/>
    <property type="match status" value="1"/>
</dbReference>